<reference evidence="4" key="1">
    <citation type="journal article" date="2019" name="Int. J. Syst. Evol. Microbiol.">
        <title>The Global Catalogue of Microorganisms (GCM) 10K type strain sequencing project: providing services to taxonomists for standard genome sequencing and annotation.</title>
        <authorList>
            <consortium name="The Broad Institute Genomics Platform"/>
            <consortium name="The Broad Institute Genome Sequencing Center for Infectious Disease"/>
            <person name="Wu L."/>
            <person name="Ma J."/>
        </authorList>
    </citation>
    <scope>NUCLEOTIDE SEQUENCE [LARGE SCALE GENOMIC DNA]</scope>
    <source>
        <strain evidence="4">JCM 15309</strain>
    </source>
</reference>
<keyword evidence="2" id="KW-1133">Transmembrane helix</keyword>
<evidence type="ECO:0000313" key="4">
    <source>
        <dbReference type="Proteomes" id="UP001500571"/>
    </source>
</evidence>
<evidence type="ECO:0000256" key="1">
    <source>
        <dbReference type="SAM" id="MobiDB-lite"/>
    </source>
</evidence>
<organism evidence="3 4">
    <name type="scientific">Nocardioides panacihumi</name>
    <dbReference type="NCBI Taxonomy" id="400774"/>
    <lineage>
        <taxon>Bacteria</taxon>
        <taxon>Bacillati</taxon>
        <taxon>Actinomycetota</taxon>
        <taxon>Actinomycetes</taxon>
        <taxon>Propionibacteriales</taxon>
        <taxon>Nocardioidaceae</taxon>
        <taxon>Nocardioides</taxon>
    </lineage>
</organism>
<keyword evidence="2" id="KW-0472">Membrane</keyword>
<evidence type="ECO:0000313" key="3">
    <source>
        <dbReference type="EMBL" id="GAA1957973.1"/>
    </source>
</evidence>
<feature type="compositionally biased region" description="Low complexity" evidence="1">
    <location>
        <begin position="65"/>
        <end position="77"/>
    </location>
</feature>
<evidence type="ECO:0000256" key="2">
    <source>
        <dbReference type="SAM" id="Phobius"/>
    </source>
</evidence>
<feature type="transmembrane region" description="Helical" evidence="2">
    <location>
        <begin position="124"/>
        <end position="140"/>
    </location>
</feature>
<keyword evidence="2" id="KW-0812">Transmembrane</keyword>
<sequence>MDPSAFIFVGLAVAWAAYLIPKALEHHDAGARSRSVEKFSDTMRVLARREAVDRRKTQLVTNRKPSAAEPAASAPVAEPEAAPVAAPVAESVQELDAEHTGFFAAQTFVRRSAGSRAARRRRRVLGGLLVLLAMVAAAAAGRVIGWWWVAAPVVLLVAWLVACRKMVTAERAVRRPVVQRVTDPVEPETPGVEDAVRLDDTAAVPAVRAQVAAPIASGDGWELVPVTLPTYVSKPPARRPVSTIDLDSTGVWTSGHTAADSALVQQAEAARVAGAEAASAAAASARRVSGA</sequence>
<feature type="transmembrane region" description="Helical" evidence="2">
    <location>
        <begin position="6"/>
        <end position="24"/>
    </location>
</feature>
<proteinExistence type="predicted"/>
<dbReference type="Proteomes" id="UP001500571">
    <property type="component" value="Unassembled WGS sequence"/>
</dbReference>
<protein>
    <recommendedName>
        <fullName evidence="5">DUF3040 domain-containing protein</fullName>
    </recommendedName>
</protein>
<keyword evidence="4" id="KW-1185">Reference proteome</keyword>
<accession>A0ABP5C5D3</accession>
<name>A0ABP5C5D3_9ACTN</name>
<feature type="region of interest" description="Disordered" evidence="1">
    <location>
        <begin position="57"/>
        <end position="77"/>
    </location>
</feature>
<dbReference type="RefSeq" id="WP_344044312.1">
    <property type="nucleotide sequence ID" value="NZ_BAAAPB010000001.1"/>
</dbReference>
<dbReference type="EMBL" id="BAAAPB010000001">
    <property type="protein sequence ID" value="GAA1957973.1"/>
    <property type="molecule type" value="Genomic_DNA"/>
</dbReference>
<evidence type="ECO:0008006" key="5">
    <source>
        <dbReference type="Google" id="ProtNLM"/>
    </source>
</evidence>
<comment type="caution">
    <text evidence="3">The sequence shown here is derived from an EMBL/GenBank/DDBJ whole genome shotgun (WGS) entry which is preliminary data.</text>
</comment>
<gene>
    <name evidence="3" type="ORF">GCM10009798_16870</name>
</gene>
<feature type="transmembrane region" description="Helical" evidence="2">
    <location>
        <begin position="146"/>
        <end position="167"/>
    </location>
</feature>